<dbReference type="STRING" id="1280847.SAMN04488036_102543"/>
<dbReference type="Proteomes" id="UP000198851">
    <property type="component" value="Unassembled WGS sequence"/>
</dbReference>
<dbReference type="SUPFAM" id="SSF110857">
    <property type="entry name" value="Gamma-glutamyl cyclotransferase-like"/>
    <property type="match status" value="1"/>
</dbReference>
<keyword evidence="3" id="KW-1185">Reference proteome</keyword>
<dbReference type="InterPro" id="IPR013024">
    <property type="entry name" value="GGCT-like"/>
</dbReference>
<dbReference type="InterPro" id="IPR036568">
    <property type="entry name" value="GGCT-like_sf"/>
</dbReference>
<evidence type="ECO:0000259" key="1">
    <source>
        <dbReference type="Pfam" id="PF06094"/>
    </source>
</evidence>
<accession>A0A1I4CX58</accession>
<dbReference type="AlphaFoldDB" id="A0A1I4CX58"/>
<protein>
    <submittedName>
        <fullName evidence="2">Gamma-glutamyl cyclotransferase, AIG2-like</fullName>
    </submittedName>
</protein>
<dbReference type="Pfam" id="PF06094">
    <property type="entry name" value="GGACT"/>
    <property type="match status" value="1"/>
</dbReference>
<evidence type="ECO:0000313" key="2">
    <source>
        <dbReference type="EMBL" id="SFK85373.1"/>
    </source>
</evidence>
<dbReference type="InterPro" id="IPR009288">
    <property type="entry name" value="AIG2-like_dom"/>
</dbReference>
<dbReference type="EMBL" id="FOSZ01000002">
    <property type="protein sequence ID" value="SFK85373.1"/>
    <property type="molecule type" value="Genomic_DNA"/>
</dbReference>
<dbReference type="Gene3D" id="3.10.490.10">
    <property type="entry name" value="Gamma-glutamyl cyclotransferase-like"/>
    <property type="match status" value="1"/>
</dbReference>
<proteinExistence type="predicted"/>
<organism evidence="2 3">
    <name type="scientific">Shimia haliotis</name>
    <dbReference type="NCBI Taxonomy" id="1280847"/>
    <lineage>
        <taxon>Bacteria</taxon>
        <taxon>Pseudomonadati</taxon>
        <taxon>Pseudomonadota</taxon>
        <taxon>Alphaproteobacteria</taxon>
        <taxon>Rhodobacterales</taxon>
        <taxon>Roseobacteraceae</taxon>
    </lineage>
</organism>
<dbReference type="GO" id="GO:0016740">
    <property type="term" value="F:transferase activity"/>
    <property type="evidence" value="ECO:0007669"/>
    <property type="project" value="UniProtKB-KW"/>
</dbReference>
<dbReference type="OrthoDB" id="5567366at2"/>
<gene>
    <name evidence="2" type="ORF">SAMN04488036_102543</name>
</gene>
<name>A0A1I4CX58_9RHOB</name>
<dbReference type="CDD" id="cd06661">
    <property type="entry name" value="GGCT_like"/>
    <property type="match status" value="1"/>
</dbReference>
<evidence type="ECO:0000313" key="3">
    <source>
        <dbReference type="Proteomes" id="UP000198851"/>
    </source>
</evidence>
<sequence length="189" mass="20716">MSAPYFFGYGSLVNTKTHAYSNAQPARLAGYKRVWVATDLRPFAFLSAEPDAATSIQGLIAHVPNDDWAALDQREFAYARLPATSAVTHPLPDPLSIAVYSVAPERRASRSEPPKILLSYLDVVIQGYRSVFGETGVADFFATTHKWGPVLNDRASPAYPRHQRLSAQDTALVDQFLAAQNIPVVPYAP</sequence>
<feature type="domain" description="Gamma-glutamylcyclotransferase AIG2-like" evidence="1">
    <location>
        <begin position="7"/>
        <end position="104"/>
    </location>
</feature>
<reference evidence="3" key="1">
    <citation type="submission" date="2016-10" db="EMBL/GenBank/DDBJ databases">
        <authorList>
            <person name="Varghese N."/>
            <person name="Submissions S."/>
        </authorList>
    </citation>
    <scope>NUCLEOTIDE SEQUENCE [LARGE SCALE GENOMIC DNA]</scope>
    <source>
        <strain evidence="3">DSM 28453</strain>
    </source>
</reference>
<keyword evidence="2" id="KW-0808">Transferase</keyword>